<dbReference type="GO" id="GO:0015416">
    <property type="term" value="F:ABC-type phosphonate transporter activity"/>
    <property type="evidence" value="ECO:0007669"/>
    <property type="project" value="InterPro"/>
</dbReference>
<evidence type="ECO:0000256" key="2">
    <source>
        <dbReference type="ARBA" id="ARBA00022448"/>
    </source>
</evidence>
<dbReference type="InterPro" id="IPR005769">
    <property type="entry name" value="PhnE/PtxC"/>
</dbReference>
<comment type="similarity">
    <text evidence="7">Belongs to the binding-protein-dependent transport system permease family.</text>
</comment>
<keyword evidence="5 7" id="KW-1133">Transmembrane helix</keyword>
<evidence type="ECO:0000256" key="3">
    <source>
        <dbReference type="ARBA" id="ARBA00022475"/>
    </source>
</evidence>
<dbReference type="InterPro" id="IPR000515">
    <property type="entry name" value="MetI-like"/>
</dbReference>
<feature type="transmembrane region" description="Helical" evidence="7">
    <location>
        <begin position="126"/>
        <end position="155"/>
    </location>
</feature>
<name>A0A0K0XTQ6_9GAMM</name>
<feature type="transmembrane region" description="Helical" evidence="7">
    <location>
        <begin position="20"/>
        <end position="46"/>
    </location>
</feature>
<dbReference type="NCBIfam" id="TIGR01097">
    <property type="entry name" value="PhnE"/>
    <property type="match status" value="1"/>
</dbReference>
<protein>
    <submittedName>
        <fullName evidence="8">Phosphate ABC transporter permease</fullName>
    </submittedName>
</protein>
<gene>
    <name evidence="8" type="ORF">WM2015_664</name>
</gene>
<dbReference type="InterPro" id="IPR035906">
    <property type="entry name" value="MetI-like_sf"/>
</dbReference>
<evidence type="ECO:0000256" key="7">
    <source>
        <dbReference type="RuleBase" id="RU363032"/>
    </source>
</evidence>
<feature type="transmembrane region" description="Helical" evidence="7">
    <location>
        <begin position="207"/>
        <end position="227"/>
    </location>
</feature>
<dbReference type="STRING" id="1579979.WM2015_664"/>
<comment type="subcellular location">
    <subcellularLocation>
        <location evidence="1 7">Cell membrane</location>
        <topology evidence="1 7">Multi-pass membrane protein</topology>
    </subcellularLocation>
</comment>
<dbReference type="Proteomes" id="UP000066624">
    <property type="component" value="Chromosome"/>
</dbReference>
<dbReference type="GO" id="GO:0005886">
    <property type="term" value="C:plasma membrane"/>
    <property type="evidence" value="ECO:0007669"/>
    <property type="project" value="UniProtKB-SubCell"/>
</dbReference>
<evidence type="ECO:0000256" key="5">
    <source>
        <dbReference type="ARBA" id="ARBA00022989"/>
    </source>
</evidence>
<dbReference type="KEGG" id="wma:WM2015_664"/>
<feature type="transmembrane region" description="Helical" evidence="7">
    <location>
        <begin position="78"/>
        <end position="100"/>
    </location>
</feature>
<sequence>MSEPQLHRVPDRPPRNWPLWLGVIGFLVAMTVWSAHGIGFSLFELVCNITRGSRLLQESWPPDFGFIPRLYEPFMETLYIAIIGTVVGGILSIPVAILAARNLTWGPLVWFADRNFMNILRTLPDLFWAMLFATAVGFGPVAGALALSVFTIAVISKLWSESLEAIDMGLPEAIRSVGGTWREMIQFGALPQGLPHYVSYALYAFELNVRASMVLGLVGAGGIGMILETQRANFEYERVTMIILAVLIAVLIIEEISEAIRKRLT</sequence>
<evidence type="ECO:0000313" key="8">
    <source>
        <dbReference type="EMBL" id="AKS41045.1"/>
    </source>
</evidence>
<keyword evidence="6 7" id="KW-0472">Membrane</keyword>
<evidence type="ECO:0000256" key="4">
    <source>
        <dbReference type="ARBA" id="ARBA00022692"/>
    </source>
</evidence>
<feature type="transmembrane region" description="Helical" evidence="7">
    <location>
        <begin position="239"/>
        <end position="257"/>
    </location>
</feature>
<dbReference type="RefSeq" id="WP_049724711.1">
    <property type="nucleotide sequence ID" value="NZ_CP012154.1"/>
</dbReference>
<organism evidence="8 9">
    <name type="scientific">Wenzhouxiangella marina</name>
    <dbReference type="NCBI Taxonomy" id="1579979"/>
    <lineage>
        <taxon>Bacteria</taxon>
        <taxon>Pseudomonadati</taxon>
        <taxon>Pseudomonadota</taxon>
        <taxon>Gammaproteobacteria</taxon>
        <taxon>Chromatiales</taxon>
        <taxon>Wenzhouxiangellaceae</taxon>
        <taxon>Wenzhouxiangella</taxon>
    </lineage>
</organism>
<keyword evidence="4 7" id="KW-0812">Transmembrane</keyword>
<accession>A0A0K0XTQ6</accession>
<dbReference type="EMBL" id="CP012154">
    <property type="protein sequence ID" value="AKS41045.1"/>
    <property type="molecule type" value="Genomic_DNA"/>
</dbReference>
<dbReference type="PANTHER" id="PTHR30043:SF1">
    <property type="entry name" value="ABC TRANSPORT SYSTEM PERMEASE PROTEIN P69"/>
    <property type="match status" value="1"/>
</dbReference>
<keyword evidence="2 7" id="KW-0813">Transport</keyword>
<evidence type="ECO:0000256" key="1">
    <source>
        <dbReference type="ARBA" id="ARBA00004651"/>
    </source>
</evidence>
<keyword evidence="3" id="KW-1003">Cell membrane</keyword>
<evidence type="ECO:0000256" key="6">
    <source>
        <dbReference type="ARBA" id="ARBA00023136"/>
    </source>
</evidence>
<keyword evidence="9" id="KW-1185">Reference proteome</keyword>
<evidence type="ECO:0000313" key="9">
    <source>
        <dbReference type="Proteomes" id="UP000066624"/>
    </source>
</evidence>
<dbReference type="Gene3D" id="1.10.3720.10">
    <property type="entry name" value="MetI-like"/>
    <property type="match status" value="1"/>
</dbReference>
<dbReference type="AlphaFoldDB" id="A0A0K0XTQ6"/>
<dbReference type="Pfam" id="PF00528">
    <property type="entry name" value="BPD_transp_1"/>
    <property type="match status" value="1"/>
</dbReference>
<dbReference type="OrthoDB" id="9808005at2"/>
<dbReference type="PROSITE" id="PS50928">
    <property type="entry name" value="ABC_TM1"/>
    <property type="match status" value="1"/>
</dbReference>
<reference evidence="9" key="1">
    <citation type="submission" date="2015-07" db="EMBL/GenBank/DDBJ databases">
        <authorList>
            <person name="Kim K.M."/>
        </authorList>
    </citation>
    <scope>NUCLEOTIDE SEQUENCE [LARGE SCALE GENOMIC DNA]</scope>
    <source>
        <strain evidence="9">KCTC 42284</strain>
    </source>
</reference>
<proteinExistence type="inferred from homology"/>
<dbReference type="PANTHER" id="PTHR30043">
    <property type="entry name" value="PHOSPHONATES TRANSPORT SYSTEM PERMEASE PROTEIN"/>
    <property type="match status" value="1"/>
</dbReference>
<dbReference type="SUPFAM" id="SSF161098">
    <property type="entry name" value="MetI-like"/>
    <property type="match status" value="1"/>
</dbReference>